<comment type="caution">
    <text evidence="2">The sequence shown here is derived from an EMBL/GenBank/DDBJ whole genome shotgun (WGS) entry which is preliminary data.</text>
</comment>
<feature type="transmembrane region" description="Helical" evidence="1">
    <location>
        <begin position="103"/>
        <end position="122"/>
    </location>
</feature>
<keyword evidence="1" id="KW-1133">Transmembrane helix</keyword>
<dbReference type="Proteomes" id="UP001596443">
    <property type="component" value="Unassembled WGS sequence"/>
</dbReference>
<evidence type="ECO:0000256" key="1">
    <source>
        <dbReference type="SAM" id="Phobius"/>
    </source>
</evidence>
<keyword evidence="1" id="KW-0472">Membrane</keyword>
<keyword evidence="3" id="KW-1185">Reference proteome</keyword>
<accession>A0ABD5TD23</accession>
<name>A0ABD5TD23_9EURY</name>
<dbReference type="EMBL" id="JBHSWX010000012">
    <property type="protein sequence ID" value="MFC6785413.1"/>
    <property type="molecule type" value="Genomic_DNA"/>
</dbReference>
<gene>
    <name evidence="2" type="ORF">ACFQFD_05320</name>
</gene>
<keyword evidence="1" id="KW-0812">Transmembrane</keyword>
<sequence length="124" mass="12478">MAERDQGGGGGAINVGVLADRFLTENNKIAVGALGGGLVGGGLYALLQGLVGVVLSGGAAIDLLLRGYAEALTSNVNALLDGLQAEVADAWDPFQAGAFSLPLNLIVVLAGMGVLALAVWWYRG</sequence>
<protein>
    <submittedName>
        <fullName evidence="2">Uncharacterized protein</fullName>
    </submittedName>
</protein>
<dbReference type="GeneID" id="81208444"/>
<proteinExistence type="predicted"/>
<dbReference type="AlphaFoldDB" id="A0ABD5TD23"/>
<reference evidence="2 3" key="1">
    <citation type="journal article" date="2019" name="Int. J. Syst. Evol. Microbiol.">
        <title>The Global Catalogue of Microorganisms (GCM) 10K type strain sequencing project: providing services to taxonomists for standard genome sequencing and annotation.</title>
        <authorList>
            <consortium name="The Broad Institute Genomics Platform"/>
            <consortium name="The Broad Institute Genome Sequencing Center for Infectious Disease"/>
            <person name="Wu L."/>
            <person name="Ma J."/>
        </authorList>
    </citation>
    <scope>NUCLEOTIDE SEQUENCE [LARGE SCALE GENOMIC DNA]</scope>
    <source>
        <strain evidence="2 3">SYNS20</strain>
    </source>
</reference>
<organism evidence="2 3">
    <name type="scientific">Halobaculum halobium</name>
    <dbReference type="NCBI Taxonomy" id="3032281"/>
    <lineage>
        <taxon>Archaea</taxon>
        <taxon>Methanobacteriati</taxon>
        <taxon>Methanobacteriota</taxon>
        <taxon>Stenosarchaea group</taxon>
        <taxon>Halobacteria</taxon>
        <taxon>Halobacteriales</taxon>
        <taxon>Haloferacaceae</taxon>
        <taxon>Halobaculum</taxon>
    </lineage>
</organism>
<dbReference type="RefSeq" id="WP_284062270.1">
    <property type="nucleotide sequence ID" value="NZ_CP126158.1"/>
</dbReference>
<evidence type="ECO:0000313" key="3">
    <source>
        <dbReference type="Proteomes" id="UP001596443"/>
    </source>
</evidence>
<evidence type="ECO:0000313" key="2">
    <source>
        <dbReference type="EMBL" id="MFC6785413.1"/>
    </source>
</evidence>